<dbReference type="Gene3D" id="1.20.1250.20">
    <property type="entry name" value="MFS general substrate transporter like domains"/>
    <property type="match status" value="2"/>
</dbReference>
<keyword evidence="3" id="KW-0812">Transmembrane</keyword>
<dbReference type="KEGG" id="kla:KLLA0_D10131g"/>
<dbReference type="eggNOG" id="KOG2504">
    <property type="taxonomic scope" value="Eukaryota"/>
</dbReference>
<feature type="transmembrane region" description="Helical" evidence="3">
    <location>
        <begin position="272"/>
        <end position="289"/>
    </location>
</feature>
<feature type="transmembrane region" description="Helical" evidence="3">
    <location>
        <begin position="21"/>
        <end position="45"/>
    </location>
</feature>
<keyword evidence="3" id="KW-0472">Membrane</keyword>
<dbReference type="AlphaFoldDB" id="Q6CRC7"/>
<dbReference type="InterPro" id="IPR011701">
    <property type="entry name" value="MFS"/>
</dbReference>
<dbReference type="SUPFAM" id="SSF103473">
    <property type="entry name" value="MFS general substrate transporter"/>
    <property type="match status" value="1"/>
</dbReference>
<feature type="transmembrane region" description="Helical" evidence="3">
    <location>
        <begin position="398"/>
        <end position="418"/>
    </location>
</feature>
<feature type="transmembrane region" description="Helical" evidence="3">
    <location>
        <begin position="360"/>
        <end position="378"/>
    </location>
</feature>
<dbReference type="InParanoid" id="Q6CRC7"/>
<dbReference type="GO" id="GO:0022857">
    <property type="term" value="F:transmembrane transporter activity"/>
    <property type="evidence" value="ECO:0007669"/>
    <property type="project" value="InterPro"/>
</dbReference>
<feature type="transmembrane region" description="Helical" evidence="3">
    <location>
        <begin position="296"/>
        <end position="317"/>
    </location>
</feature>
<name>Q6CRC7_KLULA</name>
<keyword evidence="3" id="KW-1133">Transmembrane helix</keyword>
<dbReference type="EMBL" id="CR382124">
    <property type="protein sequence ID" value="CAH00608.1"/>
    <property type="molecule type" value="Genomic_DNA"/>
</dbReference>
<dbReference type="InterPro" id="IPR036259">
    <property type="entry name" value="MFS_trans_sf"/>
</dbReference>
<dbReference type="OMA" id="TINCFTW"/>
<organism evidence="4 5">
    <name type="scientific">Kluyveromyces lactis (strain ATCC 8585 / CBS 2359 / DSM 70799 / NBRC 1267 / NRRL Y-1140 / WM37)</name>
    <name type="common">Yeast</name>
    <name type="synonym">Candida sphaerica</name>
    <dbReference type="NCBI Taxonomy" id="284590"/>
    <lineage>
        <taxon>Eukaryota</taxon>
        <taxon>Fungi</taxon>
        <taxon>Dikarya</taxon>
        <taxon>Ascomycota</taxon>
        <taxon>Saccharomycotina</taxon>
        <taxon>Saccharomycetes</taxon>
        <taxon>Saccharomycetales</taxon>
        <taxon>Saccharomycetaceae</taxon>
        <taxon>Kluyveromyces</taxon>
    </lineage>
</organism>
<reference evidence="4 5" key="1">
    <citation type="journal article" date="2004" name="Nature">
        <title>Genome evolution in yeasts.</title>
        <authorList>
            <consortium name="Genolevures"/>
            <person name="Dujon B."/>
            <person name="Sherman D."/>
            <person name="Fischer G."/>
            <person name="Durrens P."/>
            <person name="Casaregola S."/>
            <person name="Lafontaine I."/>
            <person name="de Montigny J."/>
            <person name="Marck C."/>
            <person name="Neuveglise C."/>
            <person name="Talla E."/>
            <person name="Goffard N."/>
            <person name="Frangeul L."/>
            <person name="Aigle M."/>
            <person name="Anthouard V."/>
            <person name="Babour A."/>
            <person name="Barbe V."/>
            <person name="Barnay S."/>
            <person name="Blanchin S."/>
            <person name="Beckerich J.M."/>
            <person name="Beyne E."/>
            <person name="Bleykasten C."/>
            <person name="Boisrame A."/>
            <person name="Boyer J."/>
            <person name="Cattolico L."/>
            <person name="Confanioleri F."/>
            <person name="de Daruvar A."/>
            <person name="Despons L."/>
            <person name="Fabre E."/>
            <person name="Fairhead C."/>
            <person name="Ferry-Dumazet H."/>
            <person name="Groppi A."/>
            <person name="Hantraye F."/>
            <person name="Hennequin C."/>
            <person name="Jauniaux N."/>
            <person name="Joyet P."/>
            <person name="Kachouri R."/>
            <person name="Kerrest A."/>
            <person name="Koszul R."/>
            <person name="Lemaire M."/>
            <person name="Lesur I."/>
            <person name="Ma L."/>
            <person name="Muller H."/>
            <person name="Nicaud J.M."/>
            <person name="Nikolski M."/>
            <person name="Oztas S."/>
            <person name="Ozier-Kalogeropoulos O."/>
            <person name="Pellenz S."/>
            <person name="Potier S."/>
            <person name="Richard G.F."/>
            <person name="Straub M.L."/>
            <person name="Suleau A."/>
            <person name="Swennene D."/>
            <person name="Tekaia F."/>
            <person name="Wesolowski-Louvel M."/>
            <person name="Westhof E."/>
            <person name="Wirth B."/>
            <person name="Zeniou-Meyer M."/>
            <person name="Zivanovic I."/>
            <person name="Bolotin-Fukuhara M."/>
            <person name="Thierry A."/>
            <person name="Bouchier C."/>
            <person name="Caudron B."/>
            <person name="Scarpelli C."/>
            <person name="Gaillardin C."/>
            <person name="Weissenbach J."/>
            <person name="Wincker P."/>
            <person name="Souciet J.L."/>
        </authorList>
    </citation>
    <scope>NUCLEOTIDE SEQUENCE [LARGE SCALE GENOMIC DNA]</scope>
    <source>
        <strain evidence="5">ATCC 8585 / CBS 2359 / DSM 70799 / NBRC 1267 / NRRL Y-1140 / WM37</strain>
    </source>
</reference>
<evidence type="ECO:0000256" key="2">
    <source>
        <dbReference type="ARBA" id="ARBA00006727"/>
    </source>
</evidence>
<dbReference type="Proteomes" id="UP000000598">
    <property type="component" value="Chromosome D"/>
</dbReference>
<dbReference type="InterPro" id="IPR050327">
    <property type="entry name" value="Proton-linked_MCT"/>
</dbReference>
<dbReference type="FunCoup" id="Q6CRC7">
    <property type="interactions" value="161"/>
</dbReference>
<comment type="subcellular location">
    <subcellularLocation>
        <location evidence="1">Membrane</location>
        <topology evidence="1">Multi-pass membrane protein</topology>
    </subcellularLocation>
</comment>
<proteinExistence type="inferred from homology"/>
<dbReference type="PANTHER" id="PTHR11360">
    <property type="entry name" value="MONOCARBOXYLATE TRANSPORTER"/>
    <property type="match status" value="1"/>
</dbReference>
<dbReference type="PANTHER" id="PTHR11360:SF315">
    <property type="entry name" value="TRANSPORTER MCH2-RELATED"/>
    <property type="match status" value="1"/>
</dbReference>
<comment type="similarity">
    <text evidence="2">Belongs to the major facilitator superfamily. Monocarboxylate porter (TC 2.A.1.13) family.</text>
</comment>
<dbReference type="STRING" id="284590.Q6CRC7"/>
<feature type="transmembrane region" description="Helical" evidence="3">
    <location>
        <begin position="183"/>
        <end position="202"/>
    </location>
</feature>
<feature type="transmembrane region" description="Helical" evidence="3">
    <location>
        <begin position="65"/>
        <end position="87"/>
    </location>
</feature>
<dbReference type="HOGENOM" id="CLU_001265_1_2_1"/>
<keyword evidence="5" id="KW-1185">Reference proteome</keyword>
<accession>Q6CRC7</accession>
<dbReference type="GO" id="GO:0016020">
    <property type="term" value="C:membrane"/>
    <property type="evidence" value="ECO:0007669"/>
    <property type="project" value="UniProtKB-SubCell"/>
</dbReference>
<feature type="transmembrane region" description="Helical" evidence="3">
    <location>
        <begin position="234"/>
        <end position="260"/>
    </location>
</feature>
<evidence type="ECO:0000256" key="1">
    <source>
        <dbReference type="ARBA" id="ARBA00004141"/>
    </source>
</evidence>
<gene>
    <name evidence="4" type="ORF">KLLA0_D10131g</name>
</gene>
<sequence length="463" mass="50059">MSDLEKKPSVTEKTIQIPDGGYGWVITFAFFLYNFCTWGANAGYAVYLATYLSRDVFPGGGKLDYAAIGGLAFGVGLLFAPVIIYFSRNYGVHVVIGLGIICQCAALLLAAFSKKLWQIYLTQGLLISFGLALICTPSMGLIPQWFRKRRTLAAGIGAGGSGLGGIIFNLGMQKIIEVKSVKWALIVQCIICTSLSTLALILTRTRNQHIHGSAEQTQPLGAAFKEHISVFKVVGMWALCSWVSFTMLGYVILLYSLSAFTQSLGYDSEEGSYVSCMISVGSLIGRPLIGHIADRYGPITVGALVNLVVAILCWAMWIPCRSLSVAIVFALLQGGLMGTVWVIFGSATARVVGLKKIDKAFSVMWIFIALFGIPAPVIGLQLRSNVANSKTNYEKTAIFTGFAFLGAALSLLCLRAYILSRDKVASIHAKGEDSMDHDETHYSVTLPSFFNGLISKNTGNRTI</sequence>
<dbReference type="RefSeq" id="XP_453512.1">
    <property type="nucleotide sequence ID" value="XM_453512.1"/>
</dbReference>
<feature type="transmembrane region" description="Helical" evidence="3">
    <location>
        <begin position="152"/>
        <end position="171"/>
    </location>
</feature>
<dbReference type="PaxDb" id="284590-Q6CRC7"/>
<protein>
    <submittedName>
        <fullName evidence="4">KLLA0D10131p</fullName>
    </submittedName>
</protein>
<dbReference type="GeneID" id="2892920"/>
<feature type="transmembrane region" description="Helical" evidence="3">
    <location>
        <begin position="94"/>
        <end position="113"/>
    </location>
</feature>
<feature type="transmembrane region" description="Helical" evidence="3">
    <location>
        <begin position="119"/>
        <end position="140"/>
    </location>
</feature>
<dbReference type="Pfam" id="PF07690">
    <property type="entry name" value="MFS_1"/>
    <property type="match status" value="1"/>
</dbReference>
<evidence type="ECO:0000256" key="3">
    <source>
        <dbReference type="SAM" id="Phobius"/>
    </source>
</evidence>
<feature type="transmembrane region" description="Helical" evidence="3">
    <location>
        <begin position="323"/>
        <end position="348"/>
    </location>
</feature>
<evidence type="ECO:0000313" key="4">
    <source>
        <dbReference type="EMBL" id="CAH00608.1"/>
    </source>
</evidence>
<evidence type="ECO:0000313" key="5">
    <source>
        <dbReference type="Proteomes" id="UP000000598"/>
    </source>
</evidence>